<gene>
    <name evidence="2" type="ORF">J2TS6_31640</name>
</gene>
<accession>A0A920CBL5</accession>
<organism evidence="2 3">
    <name type="scientific">Paenibacillus albilobatus</name>
    <dbReference type="NCBI Taxonomy" id="2716884"/>
    <lineage>
        <taxon>Bacteria</taxon>
        <taxon>Bacillati</taxon>
        <taxon>Bacillota</taxon>
        <taxon>Bacilli</taxon>
        <taxon>Bacillales</taxon>
        <taxon>Paenibacillaceae</taxon>
        <taxon>Paenibacillus</taxon>
    </lineage>
</organism>
<dbReference type="RefSeq" id="WP_160044238.1">
    <property type="nucleotide sequence ID" value="NZ_BORQ01000003.1"/>
</dbReference>
<feature type="transmembrane region" description="Helical" evidence="1">
    <location>
        <begin position="37"/>
        <end position="55"/>
    </location>
</feature>
<proteinExistence type="predicted"/>
<dbReference type="Proteomes" id="UP000679779">
    <property type="component" value="Unassembled WGS sequence"/>
</dbReference>
<comment type="caution">
    <text evidence="2">The sequence shown here is derived from an EMBL/GenBank/DDBJ whole genome shotgun (WGS) entry which is preliminary data.</text>
</comment>
<reference evidence="2" key="1">
    <citation type="submission" date="2021-03" db="EMBL/GenBank/DDBJ databases">
        <title>Antimicrobial resistance genes in bacteria isolated from Japanese honey, and their potential for conferring macrolide and lincosamide resistance in the American foulbrood pathogen Paenibacillus larvae.</title>
        <authorList>
            <person name="Okamoto M."/>
            <person name="Kumagai M."/>
            <person name="Kanamori H."/>
            <person name="Takamatsu D."/>
        </authorList>
    </citation>
    <scope>NUCLEOTIDE SEQUENCE</scope>
    <source>
        <strain evidence="2">J2TS6</strain>
    </source>
</reference>
<evidence type="ECO:0000313" key="2">
    <source>
        <dbReference type="EMBL" id="GIO32023.1"/>
    </source>
</evidence>
<keyword evidence="3" id="KW-1185">Reference proteome</keyword>
<feature type="transmembrane region" description="Helical" evidence="1">
    <location>
        <begin position="12"/>
        <end position="30"/>
    </location>
</feature>
<dbReference type="AlphaFoldDB" id="A0A920CBL5"/>
<keyword evidence="1" id="KW-1133">Transmembrane helix</keyword>
<dbReference type="EMBL" id="BORQ01000003">
    <property type="protein sequence ID" value="GIO32023.1"/>
    <property type="molecule type" value="Genomic_DNA"/>
</dbReference>
<keyword evidence="1" id="KW-0812">Transmembrane</keyword>
<keyword evidence="1" id="KW-0472">Membrane</keyword>
<evidence type="ECO:0000256" key="1">
    <source>
        <dbReference type="SAM" id="Phobius"/>
    </source>
</evidence>
<sequence>MNTQVWSDFLQQNWLIIVIALIVLFVVLNLVKTMVKWAIAVIIVVALVVYSGVSLDKIKDVVNDVKTETVDTLKSEATNLMMKEAKEAKYTSDTAGNFTITTPNLEMKGRKGKDKVEVSLRGVSLGEWKVSDTVKSFIAESKNNGNVTTK</sequence>
<name>A0A920CBL5_9BACL</name>
<protein>
    <submittedName>
        <fullName evidence="2">Uncharacterized protein</fullName>
    </submittedName>
</protein>
<evidence type="ECO:0000313" key="3">
    <source>
        <dbReference type="Proteomes" id="UP000679779"/>
    </source>
</evidence>